<feature type="compositionally biased region" description="Polar residues" evidence="6">
    <location>
        <begin position="727"/>
        <end position="737"/>
    </location>
</feature>
<dbReference type="SUPFAM" id="SSF56366">
    <property type="entry name" value="SMAD MH1 domain"/>
    <property type="match status" value="1"/>
</dbReference>
<feature type="compositionally biased region" description="Low complexity" evidence="6">
    <location>
        <begin position="392"/>
        <end position="413"/>
    </location>
</feature>
<keyword evidence="5" id="KW-0175">Coiled coil</keyword>
<dbReference type="GO" id="GO:0030154">
    <property type="term" value="P:cell differentiation"/>
    <property type="evidence" value="ECO:0000318"/>
    <property type="project" value="GO_Central"/>
</dbReference>
<feature type="compositionally biased region" description="Low complexity" evidence="6">
    <location>
        <begin position="147"/>
        <end position="161"/>
    </location>
</feature>
<feature type="region of interest" description="Disordered" evidence="6">
    <location>
        <begin position="108"/>
        <end position="127"/>
    </location>
</feature>
<evidence type="ECO:0000256" key="1">
    <source>
        <dbReference type="ARBA" id="ARBA00004123"/>
    </source>
</evidence>
<dbReference type="PANTHER" id="PTHR13703">
    <property type="entry name" value="SMAD"/>
    <property type="match status" value="1"/>
</dbReference>
<keyword evidence="3" id="KW-0804">Transcription</keyword>
<evidence type="ECO:0000256" key="2">
    <source>
        <dbReference type="ARBA" id="ARBA00023015"/>
    </source>
</evidence>
<dbReference type="GO" id="GO:0000978">
    <property type="term" value="F:RNA polymerase II cis-regulatory region sequence-specific DNA binding"/>
    <property type="evidence" value="ECO:0000318"/>
    <property type="project" value="GO_Central"/>
</dbReference>
<feature type="region of interest" description="Disordered" evidence="6">
    <location>
        <begin position="723"/>
        <end position="794"/>
    </location>
</feature>
<accession>A0A2A6B653</accession>
<dbReference type="EnsemblMetazoa" id="PPA21388.1">
    <property type="protein sequence ID" value="PPA21388.1"/>
    <property type="gene ID" value="WBGene00110942"/>
</dbReference>
<evidence type="ECO:0000256" key="4">
    <source>
        <dbReference type="ARBA" id="ARBA00023242"/>
    </source>
</evidence>
<protein>
    <submittedName>
        <fullName evidence="7">MH1 domain-containing protein</fullName>
    </submittedName>
</protein>
<dbReference type="GO" id="GO:0030509">
    <property type="term" value="P:BMP signaling pathway"/>
    <property type="evidence" value="ECO:0000318"/>
    <property type="project" value="GO_Central"/>
</dbReference>
<dbReference type="GO" id="GO:0006357">
    <property type="term" value="P:regulation of transcription by RNA polymerase II"/>
    <property type="evidence" value="ECO:0000318"/>
    <property type="project" value="GO_Central"/>
</dbReference>
<reference evidence="7" key="2">
    <citation type="submission" date="2022-06" db="UniProtKB">
        <authorList>
            <consortium name="EnsemblMetazoa"/>
        </authorList>
    </citation>
    <scope>IDENTIFICATION</scope>
    <source>
        <strain evidence="7">PS312</strain>
    </source>
</reference>
<feature type="compositionally biased region" description="Polar residues" evidence="6">
    <location>
        <begin position="444"/>
        <end position="457"/>
    </location>
</feature>
<evidence type="ECO:0000313" key="8">
    <source>
        <dbReference type="Proteomes" id="UP000005239"/>
    </source>
</evidence>
<dbReference type="GO" id="GO:0070411">
    <property type="term" value="F:I-SMAD binding"/>
    <property type="evidence" value="ECO:0000318"/>
    <property type="project" value="GO_Central"/>
</dbReference>
<dbReference type="Proteomes" id="UP000005239">
    <property type="component" value="Unassembled WGS sequence"/>
</dbReference>
<dbReference type="GO" id="GO:0009653">
    <property type="term" value="P:anatomical structure morphogenesis"/>
    <property type="evidence" value="ECO:0000318"/>
    <property type="project" value="GO_Central"/>
</dbReference>
<dbReference type="GO" id="GO:0060395">
    <property type="term" value="P:SMAD protein signal transduction"/>
    <property type="evidence" value="ECO:0000318"/>
    <property type="project" value="GO_Central"/>
</dbReference>
<dbReference type="GO" id="GO:0051239">
    <property type="term" value="P:regulation of multicellular organismal process"/>
    <property type="evidence" value="ECO:0007669"/>
    <property type="project" value="UniProtKB-ARBA"/>
</dbReference>
<gene>
    <name evidence="7" type="primary">WBGene00110942</name>
</gene>
<dbReference type="PROSITE" id="PS51075">
    <property type="entry name" value="MH1"/>
    <property type="match status" value="1"/>
</dbReference>
<feature type="compositionally biased region" description="Basic and acidic residues" evidence="6">
    <location>
        <begin position="162"/>
        <end position="184"/>
    </location>
</feature>
<organism evidence="7 8">
    <name type="scientific">Pristionchus pacificus</name>
    <name type="common">Parasitic nematode worm</name>
    <dbReference type="NCBI Taxonomy" id="54126"/>
    <lineage>
        <taxon>Eukaryota</taxon>
        <taxon>Metazoa</taxon>
        <taxon>Ecdysozoa</taxon>
        <taxon>Nematoda</taxon>
        <taxon>Chromadorea</taxon>
        <taxon>Rhabditida</taxon>
        <taxon>Rhabditina</taxon>
        <taxon>Diplogasteromorpha</taxon>
        <taxon>Diplogasteroidea</taxon>
        <taxon>Neodiplogasteridae</taxon>
        <taxon>Pristionchus</taxon>
    </lineage>
</organism>
<name>A0A2A6B653_PRIPA</name>
<dbReference type="Gene3D" id="3.90.520.10">
    <property type="entry name" value="SMAD MH1 domain"/>
    <property type="match status" value="1"/>
</dbReference>
<sequence>MELFPFYYTTVALWKAGQQLLVFNQPGTTAAAATAATSSSTGQQQFVAASSAAQLSSTASIQDQASASRSTYTIPAPTQLISFQDQSQASQMARQIFQITQNAAAFQDQPSTSHAVHPFTKQESPEMQILGARIPPKRKYSKAGEGSSLQDHPSSSSAPSSAERKISSVGNEVERKRSITKRPEGNASAHDIIEYLMQFVISKTPDDREFAKKALESLVKKLKEKKEEMEGFIRAVDTNGSEVGPCVLVPRTLDGRLQVAGKKGFPHVTYAKLFRWDETNKTELKSLPDICKFGFDIKDNEDPQVQQIQQQAVTDSWMQSLGLQAAPPGQKIGPPPPPVQKYVCVNPWHYQVVVVESYVPLTDANVNAIINKPSQKDKGDYELIIAMQQEQQARRQQQQQQQLQQVQSTSQPATAPPPPPGQQTNAQLLENLQRAAHLQQQQQTSAGSSTMLTYTQPAGMNPGLLAVLQQQQQQQISPMLMPPQPPQQPVMTDAMLKTLAAMQPQAAAAAAAAAPQQSPQPAAAAAAATAAGVPSPPTLNRMQDNLEQMMAGAEPALRAQLQQQHSELARLQQAQQPASAAAVAVPQLVQLPLPDVVGQAAQRLQEEEAAAAPDPAARAIVVAARDRGLPLSPEFQMAWEAEINERDPIILNVWKLEERRLLNLKPPRFMPLMDFDDLHAWYEDYAERIKDPTKMQPIDWFDPAITSPVPDENEKLGYLASTRTEHQGSSASSQQPNGDHDDTTTDDDGESAAKRPRVKDDEEEEVEAPRAASTPIDVVTMEEDEAGPSSSSSVSQASSLAVSVASVTPKPHHFSLFSNLIVSFAFFLKTFTSTVAPAAQGPHYSPHICSRLL</sequence>
<dbReference type="Pfam" id="PF03165">
    <property type="entry name" value="MH1"/>
    <property type="match status" value="1"/>
</dbReference>
<proteinExistence type="predicted"/>
<feature type="region of interest" description="Disordered" evidence="6">
    <location>
        <begin position="392"/>
        <end position="457"/>
    </location>
</feature>
<dbReference type="InterPro" id="IPR036578">
    <property type="entry name" value="SMAD_MH1_sf"/>
</dbReference>
<dbReference type="InterPro" id="IPR013019">
    <property type="entry name" value="MAD_homology_MH1"/>
</dbReference>
<feature type="region of interest" description="Disordered" evidence="6">
    <location>
        <begin position="137"/>
        <end position="185"/>
    </location>
</feature>
<keyword evidence="2" id="KW-0805">Transcription regulation</keyword>
<evidence type="ECO:0000256" key="5">
    <source>
        <dbReference type="SAM" id="Coils"/>
    </source>
</evidence>
<reference evidence="8" key="1">
    <citation type="journal article" date="2008" name="Nat. Genet.">
        <title>The Pristionchus pacificus genome provides a unique perspective on nematode lifestyle and parasitism.</title>
        <authorList>
            <person name="Dieterich C."/>
            <person name="Clifton S.W."/>
            <person name="Schuster L.N."/>
            <person name="Chinwalla A."/>
            <person name="Delehaunty K."/>
            <person name="Dinkelacker I."/>
            <person name="Fulton L."/>
            <person name="Fulton R."/>
            <person name="Godfrey J."/>
            <person name="Minx P."/>
            <person name="Mitreva M."/>
            <person name="Roeseler W."/>
            <person name="Tian H."/>
            <person name="Witte H."/>
            <person name="Yang S.P."/>
            <person name="Wilson R.K."/>
            <person name="Sommer R.J."/>
        </authorList>
    </citation>
    <scope>NUCLEOTIDE SEQUENCE [LARGE SCALE GENOMIC DNA]</scope>
    <source>
        <strain evidence="8">PS312</strain>
    </source>
</reference>
<dbReference type="InterPro" id="IPR013790">
    <property type="entry name" value="Dwarfin"/>
</dbReference>
<dbReference type="PANTHER" id="PTHR13703:SF62">
    <property type="entry name" value="SMAD PROTEIN DAF-3"/>
    <property type="match status" value="1"/>
</dbReference>
<accession>A0A8R1UF47</accession>
<evidence type="ECO:0000313" key="7">
    <source>
        <dbReference type="EnsemblMetazoa" id="PPA21388.1"/>
    </source>
</evidence>
<keyword evidence="4" id="KW-0539">Nucleus</keyword>
<comment type="subcellular location">
    <subcellularLocation>
        <location evidence="1">Nucleus</location>
    </subcellularLocation>
</comment>
<dbReference type="InterPro" id="IPR003619">
    <property type="entry name" value="MAD_homology1_Dwarfin-type"/>
</dbReference>
<evidence type="ECO:0000256" key="6">
    <source>
        <dbReference type="SAM" id="MobiDB-lite"/>
    </source>
</evidence>
<keyword evidence="8" id="KW-1185">Reference proteome</keyword>
<evidence type="ECO:0000256" key="3">
    <source>
        <dbReference type="ARBA" id="ARBA00023163"/>
    </source>
</evidence>
<dbReference type="SMART" id="SM00523">
    <property type="entry name" value="DWA"/>
    <property type="match status" value="1"/>
</dbReference>
<feature type="coiled-coil region" evidence="5">
    <location>
        <begin position="208"/>
        <end position="235"/>
    </location>
</feature>
<dbReference type="GO" id="GO:0000981">
    <property type="term" value="F:DNA-binding transcription factor activity, RNA polymerase II-specific"/>
    <property type="evidence" value="ECO:0000318"/>
    <property type="project" value="GO_Central"/>
</dbReference>
<dbReference type="AlphaFoldDB" id="A0A2A6B653"/>
<dbReference type="GO" id="GO:0071144">
    <property type="term" value="C:heteromeric SMAD protein complex"/>
    <property type="evidence" value="ECO:0000318"/>
    <property type="project" value="GO_Central"/>
</dbReference>